<name>A0ABW6X402_9ACTN</name>
<dbReference type="Proteomes" id="UP001602322">
    <property type="component" value="Unassembled WGS sequence"/>
</dbReference>
<evidence type="ECO:0000256" key="1">
    <source>
        <dbReference type="SAM" id="MobiDB-lite"/>
    </source>
</evidence>
<dbReference type="InterPro" id="IPR002711">
    <property type="entry name" value="HNH"/>
</dbReference>
<dbReference type="RefSeq" id="WP_145801313.1">
    <property type="nucleotide sequence ID" value="NZ_JBIBEG010000002.1"/>
</dbReference>
<keyword evidence="3" id="KW-0540">Nuclease</keyword>
<feature type="region of interest" description="Disordered" evidence="1">
    <location>
        <begin position="236"/>
        <end position="257"/>
    </location>
</feature>
<comment type="caution">
    <text evidence="3">The sequence shown here is derived from an EMBL/GenBank/DDBJ whole genome shotgun (WGS) entry which is preliminary data.</text>
</comment>
<dbReference type="EMBL" id="JBIBEG010000002">
    <property type="protein sequence ID" value="MFF5895757.1"/>
    <property type="molecule type" value="Genomic_DNA"/>
</dbReference>
<proteinExistence type="predicted"/>
<evidence type="ECO:0000313" key="4">
    <source>
        <dbReference type="Proteomes" id="UP001602322"/>
    </source>
</evidence>
<evidence type="ECO:0000313" key="3">
    <source>
        <dbReference type="EMBL" id="MFF5895757.1"/>
    </source>
</evidence>
<gene>
    <name evidence="3" type="ORF">ACFY8O_07490</name>
</gene>
<dbReference type="Pfam" id="PF01844">
    <property type="entry name" value="HNH"/>
    <property type="match status" value="1"/>
</dbReference>
<sequence length="257" mass="28960">MRSPSWTWDELLLICSRVVENDWRQLRTYQPATEQLADLLRSLPLHDTAARALPEFRSAASVSRKSADLITNRPGYARQATRGGHLTSLVAEAFITRREEMMAAALAIEGGIGSGELIKIPPQPDEVDADGYAAREGRLLARWAIFRERNPALRRRKIAEASRLGRRIQCEVCHFHFADRYGAIGQDYIEVHHVQPLHISGPRETQLQDLAFVCANCHRMCHRTYLGSTWRTPGTLRSMMPRHPAPPSVNTATDDTS</sequence>
<feature type="domain" description="HNH" evidence="2">
    <location>
        <begin position="170"/>
        <end position="223"/>
    </location>
</feature>
<dbReference type="GO" id="GO:0004519">
    <property type="term" value="F:endonuclease activity"/>
    <property type="evidence" value="ECO:0007669"/>
    <property type="project" value="UniProtKB-KW"/>
</dbReference>
<feature type="compositionally biased region" description="Polar residues" evidence="1">
    <location>
        <begin position="248"/>
        <end position="257"/>
    </location>
</feature>
<accession>A0ABW6X402</accession>
<keyword evidence="3" id="KW-0255">Endonuclease</keyword>
<reference evidence="3 4" key="1">
    <citation type="submission" date="2024-10" db="EMBL/GenBank/DDBJ databases">
        <title>The Natural Products Discovery Center: Release of the First 8490 Sequenced Strains for Exploring Actinobacteria Biosynthetic Diversity.</title>
        <authorList>
            <person name="Kalkreuter E."/>
            <person name="Kautsar S.A."/>
            <person name="Yang D."/>
            <person name="Bader C.D."/>
            <person name="Teijaro C.N."/>
            <person name="Fluegel L."/>
            <person name="Davis C.M."/>
            <person name="Simpson J.R."/>
            <person name="Lauterbach L."/>
            <person name="Steele A.D."/>
            <person name="Gui C."/>
            <person name="Meng S."/>
            <person name="Li G."/>
            <person name="Viehrig K."/>
            <person name="Ye F."/>
            <person name="Su P."/>
            <person name="Kiefer A.F."/>
            <person name="Nichols A."/>
            <person name="Cepeda A.J."/>
            <person name="Yan W."/>
            <person name="Fan B."/>
            <person name="Jiang Y."/>
            <person name="Adhikari A."/>
            <person name="Zheng C.-J."/>
            <person name="Schuster L."/>
            <person name="Cowan T.M."/>
            <person name="Smanski M.J."/>
            <person name="Chevrette M.G."/>
            <person name="De Carvalho L.P.S."/>
            <person name="Shen B."/>
        </authorList>
    </citation>
    <scope>NUCLEOTIDE SEQUENCE [LARGE SCALE GENOMIC DNA]</scope>
    <source>
        <strain evidence="3 4">NPDC012540</strain>
    </source>
</reference>
<organism evidence="3 4">
    <name type="scientific">Streptomyces argenteolus</name>
    <dbReference type="NCBI Taxonomy" id="67274"/>
    <lineage>
        <taxon>Bacteria</taxon>
        <taxon>Bacillati</taxon>
        <taxon>Actinomycetota</taxon>
        <taxon>Actinomycetes</taxon>
        <taxon>Kitasatosporales</taxon>
        <taxon>Streptomycetaceae</taxon>
        <taxon>Streptomyces</taxon>
    </lineage>
</organism>
<evidence type="ECO:0000259" key="2">
    <source>
        <dbReference type="Pfam" id="PF01844"/>
    </source>
</evidence>
<keyword evidence="4" id="KW-1185">Reference proteome</keyword>
<protein>
    <submittedName>
        <fullName evidence="3">HNH endonuclease</fullName>
    </submittedName>
</protein>
<keyword evidence="3" id="KW-0378">Hydrolase</keyword>